<dbReference type="FunFam" id="3.40.50.300:FF:001276">
    <property type="entry name" value="Uncharacterized protein, isoform A"/>
    <property type="match status" value="1"/>
</dbReference>
<feature type="domain" description="ABC transporter" evidence="10">
    <location>
        <begin position="38"/>
        <end position="279"/>
    </location>
</feature>
<dbReference type="InterPro" id="IPR003593">
    <property type="entry name" value="AAA+_ATPase"/>
</dbReference>
<dbReference type="Pfam" id="PF00005">
    <property type="entry name" value="ABC_tran"/>
    <property type="match status" value="1"/>
</dbReference>
<comment type="subcellular location">
    <subcellularLocation>
        <location evidence="1">Membrane</location>
        <topology evidence="1">Multi-pass membrane protein</topology>
    </subcellularLocation>
</comment>
<dbReference type="GO" id="GO:0005524">
    <property type="term" value="F:ATP binding"/>
    <property type="evidence" value="ECO:0007669"/>
    <property type="project" value="UniProtKB-KW"/>
</dbReference>
<dbReference type="Gene3D" id="3.40.50.300">
    <property type="entry name" value="P-loop containing nucleotide triphosphate hydrolases"/>
    <property type="match status" value="1"/>
</dbReference>
<evidence type="ECO:0000313" key="11">
    <source>
        <dbReference type="EnsemblMetazoa" id="CLYHEMP011450.1"/>
    </source>
</evidence>
<feature type="transmembrane region" description="Helical" evidence="9">
    <location>
        <begin position="401"/>
        <end position="420"/>
    </location>
</feature>
<dbReference type="Pfam" id="PF19055">
    <property type="entry name" value="ABC2_membrane_7"/>
    <property type="match status" value="1"/>
</dbReference>
<dbReference type="RefSeq" id="XP_066925258.1">
    <property type="nucleotide sequence ID" value="XM_067069157.1"/>
</dbReference>
<name>A0A7M5VGA6_9CNID</name>
<evidence type="ECO:0000256" key="7">
    <source>
        <dbReference type="ARBA" id="ARBA00023136"/>
    </source>
</evidence>
<evidence type="ECO:0000256" key="6">
    <source>
        <dbReference type="ARBA" id="ARBA00022989"/>
    </source>
</evidence>
<protein>
    <recommendedName>
        <fullName evidence="10">ABC transporter domain-containing protein</fullName>
    </recommendedName>
</protein>
<organism evidence="11 12">
    <name type="scientific">Clytia hemisphaerica</name>
    <dbReference type="NCBI Taxonomy" id="252671"/>
    <lineage>
        <taxon>Eukaryota</taxon>
        <taxon>Metazoa</taxon>
        <taxon>Cnidaria</taxon>
        <taxon>Hydrozoa</taxon>
        <taxon>Hydroidolina</taxon>
        <taxon>Leptothecata</taxon>
        <taxon>Obeliida</taxon>
        <taxon>Clytiidae</taxon>
        <taxon>Clytia</taxon>
    </lineage>
</organism>
<proteinExistence type="predicted"/>
<dbReference type="GO" id="GO:0140359">
    <property type="term" value="F:ABC-type transporter activity"/>
    <property type="evidence" value="ECO:0007669"/>
    <property type="project" value="InterPro"/>
</dbReference>
<feature type="transmembrane region" description="Helical" evidence="9">
    <location>
        <begin position="508"/>
        <end position="533"/>
    </location>
</feature>
<keyword evidence="3 9" id="KW-0812">Transmembrane</keyword>
<feature type="transmembrane region" description="Helical" evidence="9">
    <location>
        <begin position="633"/>
        <end position="651"/>
    </location>
</feature>
<dbReference type="InterPro" id="IPR013525">
    <property type="entry name" value="ABC2_TM"/>
</dbReference>
<dbReference type="InterPro" id="IPR043926">
    <property type="entry name" value="ABCG_dom"/>
</dbReference>
<dbReference type="PANTHER" id="PTHR19241">
    <property type="entry name" value="ATP-BINDING CASSETTE TRANSPORTER"/>
    <property type="match status" value="1"/>
</dbReference>
<sequence length="658" mass="73574">MMYETGPETIEEVKVQILDDNSKEKEVDIHQVHIPIHLKFEDLCVKAGEKEILQNVTGEFLPGELVAIMGPSGAGKSTLLNFLAGRSKGMELTGGDITINNQKPTKTMRRKIGYVLQEDVFFSHLTVNQTLKFVGEIRLSDSLSSEQKSKIVDEVMDELGLRKCADTVMGGGIFVTGCSGGEKKRCSIATELITNPSLLMMDEPTSGLDSSTAFNLIQTLKNLAKTENRTIVTTIHQPSSHVFHMFDKLILISGGKVAYCGKTSEVLDFFEHLGSPCYPNWNPADFIMEMLTGESELTQTIADKFIEYKKQKKEKEESTSNGHTNGHVNGQANGGSSKTSPKRLSMKKKKISVFSNGFFSNENEDDNDVKLSKWPTGFRTQCKALCQRAFIQSKKEMLDKLGFIQTLGLALVVSLLWFNTPYDEESLVDRQGAIFFVLVYTVLHPIFYNVMTFPTERDVIQKERAAGMYRLSSYYFAKLISEIPALLLQPVILHIITYWASGLNRSPYYFISLLTIATGAFLAQTIGLLIGTVIKQFKRALTVTALVALGSMLLGGFYTKRVPEWMYWARYVSMISYSFNILVRVEFEHASTTFKCAAESAFDICKNNNTTVLTGKDILPHITTIDIGIAESFGVLVLMILATRLTFYYVLKYLNKPT</sequence>
<dbReference type="InterPro" id="IPR027417">
    <property type="entry name" value="P-loop_NTPase"/>
</dbReference>
<dbReference type="GeneID" id="136812627"/>
<evidence type="ECO:0000256" key="1">
    <source>
        <dbReference type="ARBA" id="ARBA00004141"/>
    </source>
</evidence>
<dbReference type="GO" id="GO:0016020">
    <property type="term" value="C:membrane"/>
    <property type="evidence" value="ECO:0007669"/>
    <property type="project" value="UniProtKB-SubCell"/>
</dbReference>
<feature type="compositionally biased region" description="Polar residues" evidence="8">
    <location>
        <begin position="319"/>
        <end position="339"/>
    </location>
</feature>
<dbReference type="PROSITE" id="PS50893">
    <property type="entry name" value="ABC_TRANSPORTER_2"/>
    <property type="match status" value="1"/>
</dbReference>
<evidence type="ECO:0000256" key="9">
    <source>
        <dbReference type="SAM" id="Phobius"/>
    </source>
</evidence>
<dbReference type="Proteomes" id="UP000594262">
    <property type="component" value="Unplaced"/>
</dbReference>
<evidence type="ECO:0000256" key="3">
    <source>
        <dbReference type="ARBA" id="ARBA00022692"/>
    </source>
</evidence>
<reference evidence="11" key="1">
    <citation type="submission" date="2021-01" db="UniProtKB">
        <authorList>
            <consortium name="EnsemblMetazoa"/>
        </authorList>
    </citation>
    <scope>IDENTIFICATION</scope>
</reference>
<keyword evidence="4" id="KW-0547">Nucleotide-binding</keyword>
<dbReference type="GO" id="GO:0016887">
    <property type="term" value="F:ATP hydrolysis activity"/>
    <property type="evidence" value="ECO:0007669"/>
    <property type="project" value="InterPro"/>
</dbReference>
<dbReference type="OrthoDB" id="66620at2759"/>
<evidence type="ECO:0000313" key="12">
    <source>
        <dbReference type="Proteomes" id="UP000594262"/>
    </source>
</evidence>
<keyword evidence="5" id="KW-0067">ATP-binding</keyword>
<dbReference type="EnsemblMetazoa" id="CLYHEMT011450.1">
    <property type="protein sequence ID" value="CLYHEMP011450.1"/>
    <property type="gene ID" value="CLYHEMG011450"/>
</dbReference>
<feature type="transmembrane region" description="Helical" evidence="9">
    <location>
        <begin position="540"/>
        <end position="559"/>
    </location>
</feature>
<dbReference type="SMART" id="SM00382">
    <property type="entry name" value="AAA"/>
    <property type="match status" value="1"/>
</dbReference>
<evidence type="ECO:0000256" key="8">
    <source>
        <dbReference type="SAM" id="MobiDB-lite"/>
    </source>
</evidence>
<keyword evidence="12" id="KW-1185">Reference proteome</keyword>
<evidence type="ECO:0000259" key="10">
    <source>
        <dbReference type="PROSITE" id="PS50893"/>
    </source>
</evidence>
<dbReference type="Pfam" id="PF01061">
    <property type="entry name" value="ABC2_membrane"/>
    <property type="match status" value="1"/>
</dbReference>
<evidence type="ECO:0000256" key="2">
    <source>
        <dbReference type="ARBA" id="ARBA00022448"/>
    </source>
</evidence>
<keyword evidence="6 9" id="KW-1133">Transmembrane helix</keyword>
<feature type="transmembrane region" description="Helical" evidence="9">
    <location>
        <begin position="474"/>
        <end position="496"/>
    </location>
</feature>
<feature type="region of interest" description="Disordered" evidence="8">
    <location>
        <begin position="312"/>
        <end position="345"/>
    </location>
</feature>
<accession>A0A7M5VGA6</accession>
<dbReference type="AlphaFoldDB" id="A0A7M5VGA6"/>
<dbReference type="SUPFAM" id="SSF52540">
    <property type="entry name" value="P-loop containing nucleoside triphosphate hydrolases"/>
    <property type="match status" value="1"/>
</dbReference>
<feature type="transmembrane region" description="Helical" evidence="9">
    <location>
        <begin position="432"/>
        <end position="453"/>
    </location>
</feature>
<evidence type="ECO:0000256" key="5">
    <source>
        <dbReference type="ARBA" id="ARBA00022840"/>
    </source>
</evidence>
<keyword evidence="2" id="KW-0813">Transport</keyword>
<evidence type="ECO:0000256" key="4">
    <source>
        <dbReference type="ARBA" id="ARBA00022741"/>
    </source>
</evidence>
<keyword evidence="7 9" id="KW-0472">Membrane</keyword>
<dbReference type="InterPro" id="IPR003439">
    <property type="entry name" value="ABC_transporter-like_ATP-bd"/>
</dbReference>